<evidence type="ECO:0000259" key="1">
    <source>
        <dbReference type="SMART" id="SM00460"/>
    </source>
</evidence>
<evidence type="ECO:0000313" key="2">
    <source>
        <dbReference type="EMBL" id="QDU30814.1"/>
    </source>
</evidence>
<proteinExistence type="predicted"/>
<dbReference type="InterPro" id="IPR002931">
    <property type="entry name" value="Transglutaminase-like"/>
</dbReference>
<evidence type="ECO:0000313" key="3">
    <source>
        <dbReference type="Proteomes" id="UP000315017"/>
    </source>
</evidence>
<reference evidence="2 3" key="1">
    <citation type="submission" date="2019-02" db="EMBL/GenBank/DDBJ databases">
        <title>Deep-cultivation of Planctomycetes and their phenomic and genomic characterization uncovers novel biology.</title>
        <authorList>
            <person name="Wiegand S."/>
            <person name="Jogler M."/>
            <person name="Boedeker C."/>
            <person name="Pinto D."/>
            <person name="Vollmers J."/>
            <person name="Rivas-Marin E."/>
            <person name="Kohn T."/>
            <person name="Peeters S.H."/>
            <person name="Heuer A."/>
            <person name="Rast P."/>
            <person name="Oberbeckmann S."/>
            <person name="Bunk B."/>
            <person name="Jeske O."/>
            <person name="Meyerdierks A."/>
            <person name="Storesund J.E."/>
            <person name="Kallscheuer N."/>
            <person name="Luecker S."/>
            <person name="Lage O.M."/>
            <person name="Pohl T."/>
            <person name="Merkel B.J."/>
            <person name="Hornburger P."/>
            <person name="Mueller R.-W."/>
            <person name="Bruemmer F."/>
            <person name="Labrenz M."/>
            <person name="Spormann A.M."/>
            <person name="Op den Camp H."/>
            <person name="Overmann J."/>
            <person name="Amann R."/>
            <person name="Jetten M.S.M."/>
            <person name="Mascher T."/>
            <person name="Medema M.H."/>
            <person name="Devos D.P."/>
            <person name="Kaster A.-K."/>
            <person name="Ovreas L."/>
            <person name="Rohde M."/>
            <person name="Galperin M.Y."/>
            <person name="Jogler C."/>
        </authorList>
    </citation>
    <scope>NUCLEOTIDE SEQUENCE [LARGE SCALE GENOMIC DNA]</scope>
    <source>
        <strain evidence="2 3">ETA_A8</strain>
    </source>
</reference>
<dbReference type="InterPro" id="IPR038765">
    <property type="entry name" value="Papain-like_cys_pep_sf"/>
</dbReference>
<name>A0A517YKS0_9BACT</name>
<feature type="domain" description="Transglutaminase-like" evidence="1">
    <location>
        <begin position="203"/>
        <end position="260"/>
    </location>
</feature>
<dbReference type="PANTHER" id="PTHR33490:SF3">
    <property type="entry name" value="CONSERVED INTEGRAL MEMBRANE PROTEIN"/>
    <property type="match status" value="1"/>
</dbReference>
<gene>
    <name evidence="2" type="ORF">ETAA8_59630</name>
</gene>
<dbReference type="SMART" id="SM00460">
    <property type="entry name" value="TGc"/>
    <property type="match status" value="1"/>
</dbReference>
<dbReference type="Gene3D" id="3.10.620.30">
    <property type="match status" value="1"/>
</dbReference>
<accession>A0A517YKS0</accession>
<dbReference type="OrthoDB" id="9804872at2"/>
<protein>
    <submittedName>
        <fullName evidence="2">Transglutaminase-like superfamily protein</fullName>
    </submittedName>
</protein>
<dbReference type="EMBL" id="CP036274">
    <property type="protein sequence ID" value="QDU30814.1"/>
    <property type="molecule type" value="Genomic_DNA"/>
</dbReference>
<dbReference type="SUPFAM" id="SSF54001">
    <property type="entry name" value="Cysteine proteinases"/>
    <property type="match status" value="1"/>
</dbReference>
<dbReference type="RefSeq" id="WP_145096881.1">
    <property type="nucleotide sequence ID" value="NZ_CP036274.1"/>
</dbReference>
<dbReference type="PANTHER" id="PTHR33490">
    <property type="entry name" value="BLR5614 PROTEIN-RELATED"/>
    <property type="match status" value="1"/>
</dbReference>
<dbReference type="KEGG" id="aagg:ETAA8_59630"/>
<dbReference type="Proteomes" id="UP000315017">
    <property type="component" value="Chromosome"/>
</dbReference>
<keyword evidence="3" id="KW-1185">Reference proteome</keyword>
<sequence length="317" mass="35362">MIKSHYRGRLYLLLLGIGILLVANAYGAEPRIRFGKEVTKQYRFGFKVEAPAGAVTGIVATMAVPMDWPEQTVKVISEDVTPKCRVTYRVIDNGVKQMVVNIPRLAKGEEAGVEVVYEITKREILAPDLTADFVIPTKLNKDLQKLLQPSPFIESNDAQIKQLAPTIIEGQATAWDQTGAILDWVRANVQYKFAVDIKPAIAALKDKEGDCEELSSLFIAFCRANKIPARAVWVPGHTYPEYYLEDAAGNGHWFPCQAAGAAREFGTIFEDRPILQKGDNFKVPEEKLPQRYVKQFLKAANAQADPIVKFIGERVKK</sequence>
<dbReference type="AlphaFoldDB" id="A0A517YKS0"/>
<dbReference type="Pfam" id="PF01841">
    <property type="entry name" value="Transglut_core"/>
    <property type="match status" value="1"/>
</dbReference>
<organism evidence="2 3">
    <name type="scientific">Anatilimnocola aggregata</name>
    <dbReference type="NCBI Taxonomy" id="2528021"/>
    <lineage>
        <taxon>Bacteria</taxon>
        <taxon>Pseudomonadati</taxon>
        <taxon>Planctomycetota</taxon>
        <taxon>Planctomycetia</taxon>
        <taxon>Pirellulales</taxon>
        <taxon>Pirellulaceae</taxon>
        <taxon>Anatilimnocola</taxon>
    </lineage>
</organism>